<dbReference type="InterPro" id="IPR011529">
    <property type="entry name" value="Glu_5kinase"/>
</dbReference>
<evidence type="ECO:0000256" key="8">
    <source>
        <dbReference type="HAMAP-Rule" id="MF_00456"/>
    </source>
</evidence>
<feature type="binding site" evidence="8">
    <location>
        <position position="53"/>
    </location>
    <ligand>
        <name>substrate</name>
    </ligand>
</feature>
<dbReference type="InterPro" id="IPR036974">
    <property type="entry name" value="PUA_sf"/>
</dbReference>
<evidence type="ECO:0000256" key="6">
    <source>
        <dbReference type="ARBA" id="ARBA00022777"/>
    </source>
</evidence>
<feature type="domain" description="PUA" evidence="9">
    <location>
        <begin position="280"/>
        <end position="362"/>
    </location>
</feature>
<dbReference type="SMART" id="SM00359">
    <property type="entry name" value="PUA"/>
    <property type="match status" value="1"/>
</dbReference>
<keyword evidence="4 8" id="KW-0808">Transferase</keyword>
<dbReference type="UniPathway" id="UPA00098">
    <property type="reaction ID" value="UER00359"/>
</dbReference>
<sequence length="374" mass="40242">MNRDFSQVQRVVVKVGTNLLSTAEGIDEHCIEDIVSQIAILMGKGIQVLLVSSGAIGMGAKELHLKDAVKQVAMRQACASIGQPILMSSYRKAFKHHGIVCSQILLTRKDMNNRHTYVNLRNSVMTLLDLGVVPVFNENDVVSTAEIGSAFGDNDRMSAMVASKIDADLLIILTDIPGVYTADPKKDPKATLLGEIEMLDEQIFSYAGGAGSTFSTGGMKTKLLAAKIAAVGGCGSIIASGYEKNSLVRLLEGEPLGSYIHPLQRISQRARWILNNSHLGSVTVDDGAKKALYDHKSLLPKGIVKVSGVFGQGDVIQVCSEDGKPFAKAVPYYNSTDIALLAGHKSKDIEEILGSGKKDVIFRPEDLVFLDNVE</sequence>
<dbReference type="GO" id="GO:0003723">
    <property type="term" value="F:RNA binding"/>
    <property type="evidence" value="ECO:0007669"/>
    <property type="project" value="InterPro"/>
</dbReference>
<keyword evidence="3 8" id="KW-0641">Proline biosynthesis</keyword>
<dbReference type="Gene3D" id="2.30.130.10">
    <property type="entry name" value="PUA domain"/>
    <property type="match status" value="1"/>
</dbReference>
<dbReference type="Pfam" id="PF00696">
    <property type="entry name" value="AA_kinase"/>
    <property type="match status" value="1"/>
</dbReference>
<dbReference type="CDD" id="cd04242">
    <property type="entry name" value="AAK_G5K_ProB"/>
    <property type="match status" value="1"/>
</dbReference>
<dbReference type="InterPro" id="IPR001057">
    <property type="entry name" value="Glu/AcGlu_kinase"/>
</dbReference>
<dbReference type="PIRSF" id="PIRSF000729">
    <property type="entry name" value="GK"/>
    <property type="match status" value="1"/>
</dbReference>
<feature type="binding site" evidence="8">
    <location>
        <begin position="216"/>
        <end position="222"/>
    </location>
    <ligand>
        <name>ATP</name>
        <dbReference type="ChEBI" id="CHEBI:30616"/>
    </ligand>
</feature>
<gene>
    <name evidence="8" type="primary">proB</name>
    <name evidence="10" type="ordered locus">SpiGrapes_3187</name>
</gene>
<dbReference type="EMBL" id="CP003155">
    <property type="protein sequence ID" value="AEV30932.1"/>
    <property type="molecule type" value="Genomic_DNA"/>
</dbReference>
<keyword evidence="5 8" id="KW-0547">Nucleotide-binding</keyword>
<dbReference type="GO" id="GO:0005524">
    <property type="term" value="F:ATP binding"/>
    <property type="evidence" value="ECO:0007669"/>
    <property type="project" value="UniProtKB-KW"/>
</dbReference>
<evidence type="ECO:0000256" key="3">
    <source>
        <dbReference type="ARBA" id="ARBA00022650"/>
    </source>
</evidence>
<keyword evidence="11" id="KW-1185">Reference proteome</keyword>
<dbReference type="FunFam" id="3.40.1160.10:FF:000018">
    <property type="entry name" value="Glutamate 5-kinase"/>
    <property type="match status" value="1"/>
</dbReference>
<dbReference type="Gene3D" id="3.40.1160.10">
    <property type="entry name" value="Acetylglutamate kinase-like"/>
    <property type="match status" value="1"/>
</dbReference>
<dbReference type="InterPro" id="IPR002478">
    <property type="entry name" value="PUA"/>
</dbReference>
<proteinExistence type="inferred from homology"/>
<comment type="similarity">
    <text evidence="8">Belongs to the glutamate 5-kinase family.</text>
</comment>
<dbReference type="GO" id="GO:0005829">
    <property type="term" value="C:cytosol"/>
    <property type="evidence" value="ECO:0007669"/>
    <property type="project" value="TreeGrafter"/>
</dbReference>
<dbReference type="PROSITE" id="PS00902">
    <property type="entry name" value="GLUTAMATE_5_KINASE"/>
    <property type="match status" value="1"/>
</dbReference>
<keyword evidence="7 8" id="KW-0067">ATP-binding</keyword>
<dbReference type="KEGG" id="sgp:SpiGrapes_3187"/>
<dbReference type="InterPro" id="IPR005715">
    <property type="entry name" value="Glu_5kinase/COase_Synthase"/>
</dbReference>
<feature type="binding site" evidence="8">
    <location>
        <position position="14"/>
    </location>
    <ligand>
        <name>ATP</name>
        <dbReference type="ChEBI" id="CHEBI:30616"/>
    </ligand>
</feature>
<evidence type="ECO:0000256" key="1">
    <source>
        <dbReference type="ARBA" id="ARBA00022490"/>
    </source>
</evidence>
<dbReference type="InterPro" id="IPR041739">
    <property type="entry name" value="G5K_ProB"/>
</dbReference>
<feature type="binding site" evidence="8">
    <location>
        <position position="154"/>
    </location>
    <ligand>
        <name>substrate</name>
    </ligand>
</feature>
<dbReference type="EC" id="2.7.2.11" evidence="8"/>
<dbReference type="HAMAP" id="MF_00456">
    <property type="entry name" value="ProB"/>
    <property type="match status" value="1"/>
</dbReference>
<dbReference type="PROSITE" id="PS50890">
    <property type="entry name" value="PUA"/>
    <property type="match status" value="1"/>
</dbReference>
<dbReference type="RefSeq" id="WP_014271771.1">
    <property type="nucleotide sequence ID" value="NC_016633.1"/>
</dbReference>
<dbReference type="GO" id="GO:0055129">
    <property type="term" value="P:L-proline biosynthetic process"/>
    <property type="evidence" value="ECO:0007669"/>
    <property type="project" value="UniProtKB-UniRule"/>
</dbReference>
<evidence type="ECO:0000256" key="4">
    <source>
        <dbReference type="ARBA" id="ARBA00022679"/>
    </source>
</evidence>
<dbReference type="NCBIfam" id="TIGR01027">
    <property type="entry name" value="proB"/>
    <property type="match status" value="1"/>
</dbReference>
<keyword evidence="6 8" id="KW-0418">Kinase</keyword>
<dbReference type="GO" id="GO:0004349">
    <property type="term" value="F:glutamate 5-kinase activity"/>
    <property type="evidence" value="ECO:0007669"/>
    <property type="project" value="UniProtKB-UniRule"/>
</dbReference>
<evidence type="ECO:0000256" key="5">
    <source>
        <dbReference type="ARBA" id="ARBA00022741"/>
    </source>
</evidence>
<evidence type="ECO:0000256" key="7">
    <source>
        <dbReference type="ARBA" id="ARBA00022840"/>
    </source>
</evidence>
<comment type="pathway">
    <text evidence="8">Amino-acid biosynthesis; L-proline biosynthesis; L-glutamate 5-semialdehyde from L-glutamate: step 1/2.</text>
</comment>
<dbReference type="InterPro" id="IPR036393">
    <property type="entry name" value="AceGlu_kinase-like_sf"/>
</dbReference>
<evidence type="ECO:0000256" key="2">
    <source>
        <dbReference type="ARBA" id="ARBA00022605"/>
    </source>
</evidence>
<reference evidence="10 11" key="1">
    <citation type="submission" date="2011-11" db="EMBL/GenBank/DDBJ databases">
        <title>Complete sequence of Spirochaeta sp. grapes.</title>
        <authorList>
            <consortium name="US DOE Joint Genome Institute"/>
            <person name="Lucas S."/>
            <person name="Han J."/>
            <person name="Lapidus A."/>
            <person name="Cheng J.-F."/>
            <person name="Goodwin L."/>
            <person name="Pitluck S."/>
            <person name="Peters L."/>
            <person name="Ovchinnikova G."/>
            <person name="Munk A.C."/>
            <person name="Detter J.C."/>
            <person name="Han C."/>
            <person name="Tapia R."/>
            <person name="Land M."/>
            <person name="Hauser L."/>
            <person name="Kyrpides N."/>
            <person name="Ivanova N."/>
            <person name="Pagani I."/>
            <person name="Ritalahtilisa K."/>
            <person name="Loeffler F."/>
            <person name="Woyke T."/>
        </authorList>
    </citation>
    <scope>NUCLEOTIDE SEQUENCE [LARGE SCALE GENOMIC DNA]</scope>
    <source>
        <strain evidence="11">ATCC BAA-1885 / DSM 22778 / Grapes</strain>
    </source>
</reference>
<dbReference type="PRINTS" id="PR00474">
    <property type="entry name" value="GLU5KINASE"/>
</dbReference>
<comment type="catalytic activity">
    <reaction evidence="8">
        <text>L-glutamate + ATP = L-glutamyl 5-phosphate + ADP</text>
        <dbReference type="Rhea" id="RHEA:14877"/>
        <dbReference type="ChEBI" id="CHEBI:29985"/>
        <dbReference type="ChEBI" id="CHEBI:30616"/>
        <dbReference type="ChEBI" id="CHEBI:58274"/>
        <dbReference type="ChEBI" id="CHEBI:456216"/>
        <dbReference type="EC" id="2.7.2.11"/>
    </reaction>
</comment>
<dbReference type="PANTHER" id="PTHR43654">
    <property type="entry name" value="GLUTAMATE 5-KINASE"/>
    <property type="match status" value="1"/>
</dbReference>
<dbReference type="CDD" id="cd21157">
    <property type="entry name" value="PUA_G5K"/>
    <property type="match status" value="1"/>
</dbReference>
<dbReference type="AlphaFoldDB" id="G8QQK2"/>
<dbReference type="HOGENOM" id="CLU_025400_2_0_12"/>
<dbReference type="STRING" id="158190.SpiGrapes_3187"/>
<dbReference type="OrthoDB" id="9804434at2"/>
<protein>
    <recommendedName>
        <fullName evidence="8">Glutamate 5-kinase</fullName>
        <ecNumber evidence="8">2.7.2.11</ecNumber>
    </recommendedName>
    <alternativeName>
        <fullName evidence="8">Gamma-glutamyl kinase</fullName>
        <shortName evidence="8">GK</shortName>
    </alternativeName>
</protein>
<feature type="binding site" evidence="8">
    <location>
        <position position="140"/>
    </location>
    <ligand>
        <name>substrate</name>
    </ligand>
</feature>
<dbReference type="SUPFAM" id="SSF88697">
    <property type="entry name" value="PUA domain-like"/>
    <property type="match status" value="1"/>
</dbReference>
<dbReference type="InterPro" id="IPR019797">
    <property type="entry name" value="Glutamate_5-kinase_CS"/>
</dbReference>
<evidence type="ECO:0000313" key="11">
    <source>
        <dbReference type="Proteomes" id="UP000005632"/>
    </source>
</evidence>
<name>G8QQK2_SPHPG</name>
<comment type="function">
    <text evidence="8">Catalyzes the transfer of a phosphate group to glutamate to form L-glutamate 5-phosphate.</text>
</comment>
<feature type="binding site" evidence="8">
    <location>
        <begin position="174"/>
        <end position="175"/>
    </location>
    <ligand>
        <name>ATP</name>
        <dbReference type="ChEBI" id="CHEBI:30616"/>
    </ligand>
</feature>
<evidence type="ECO:0000313" key="10">
    <source>
        <dbReference type="EMBL" id="AEV30932.1"/>
    </source>
</evidence>
<dbReference type="Proteomes" id="UP000005632">
    <property type="component" value="Chromosome"/>
</dbReference>
<keyword evidence="2 8" id="KW-0028">Amino-acid biosynthesis</keyword>
<dbReference type="InterPro" id="IPR001048">
    <property type="entry name" value="Asp/Glu/Uridylate_kinase"/>
</dbReference>
<organism evidence="10 11">
    <name type="scientific">Sphaerochaeta pleomorpha (strain ATCC BAA-1885 / DSM 22778 / Grapes)</name>
    <dbReference type="NCBI Taxonomy" id="158190"/>
    <lineage>
        <taxon>Bacteria</taxon>
        <taxon>Pseudomonadati</taxon>
        <taxon>Spirochaetota</taxon>
        <taxon>Spirochaetia</taxon>
        <taxon>Spirochaetales</taxon>
        <taxon>Sphaerochaetaceae</taxon>
        <taxon>Sphaerochaeta</taxon>
    </lineage>
</organism>
<evidence type="ECO:0000259" key="9">
    <source>
        <dbReference type="SMART" id="SM00359"/>
    </source>
</evidence>
<dbReference type="eggNOG" id="COG0263">
    <property type="taxonomic scope" value="Bacteria"/>
</dbReference>
<dbReference type="PANTHER" id="PTHR43654:SF3">
    <property type="entry name" value="GLUTAMATE 5-KINASE"/>
    <property type="match status" value="1"/>
</dbReference>
<comment type="subcellular location">
    <subcellularLocation>
        <location evidence="8">Cytoplasm</location>
    </subcellularLocation>
</comment>
<keyword evidence="1 8" id="KW-0963">Cytoplasm</keyword>
<accession>G8QQK2</accession>
<dbReference type="Pfam" id="PF01472">
    <property type="entry name" value="PUA"/>
    <property type="match status" value="1"/>
</dbReference>
<dbReference type="InterPro" id="IPR015947">
    <property type="entry name" value="PUA-like_sf"/>
</dbReference>
<dbReference type="SUPFAM" id="SSF53633">
    <property type="entry name" value="Carbamate kinase-like"/>
    <property type="match status" value="1"/>
</dbReference>